<evidence type="ECO:0000313" key="4">
    <source>
        <dbReference type="Proteomes" id="UP000578531"/>
    </source>
</evidence>
<protein>
    <recommendedName>
        <fullName evidence="2">C2H2-type domain-containing protein</fullName>
    </recommendedName>
</protein>
<name>A0A8H6KZ86_9LECA</name>
<feature type="compositionally biased region" description="Polar residues" evidence="1">
    <location>
        <begin position="370"/>
        <end position="379"/>
    </location>
</feature>
<reference evidence="3 4" key="1">
    <citation type="journal article" date="2020" name="Genomics">
        <title>Complete, high-quality genomes from long-read metagenomic sequencing of two wolf lichen thalli reveals enigmatic genome architecture.</title>
        <authorList>
            <person name="McKenzie S.K."/>
            <person name="Walston R.F."/>
            <person name="Allen J.L."/>
        </authorList>
    </citation>
    <scope>NUCLEOTIDE SEQUENCE [LARGE SCALE GENOMIC DNA]</scope>
    <source>
        <strain evidence="3">WasteWater2</strain>
    </source>
</reference>
<dbReference type="InterPro" id="IPR013087">
    <property type="entry name" value="Znf_C2H2_type"/>
</dbReference>
<feature type="compositionally biased region" description="Low complexity" evidence="1">
    <location>
        <begin position="288"/>
        <end position="304"/>
    </location>
</feature>
<sequence length="587" mass="62975">MSSFDCPRCSKTFVVKGAWVYHLEHKHGVAPVATDPTVAGRSLATTSGPSMSTSSTPPADNINLAVGRFKLRPKVSFHVAYDLGRGDEAQPIRVTVPKDESYDKFLWRLYNVFYGDSFEKSLRQWEYVLVNRQYERGDPLPLTSPNTYYAMVSELLRTRSQWRHAVVRRSHSENPIIKAIVEGTYNPKPDSPILNAATPDPRLPHSPPIPDASQADASIADTPMPDAPTDQATPELLASTPPSRAWVVTSATARPSNRTPSPGPPSRAYARELSTPSTPVTSARGRRLLQLSSPLAPAAGARSPTRFNLPLISSPLRPVSSDGGRRSMRLSSPVASVTSASMPSQVSSPIAPVTSASLPSQLGPPLAPVTSAQSPNLLDSSPLAPQDPAILLGSITSPATDAPIPSIQLGPPLVPAASARRASIHLNSPSMQLSSTTIPTTSAPTPPAVLPIVSGSPSPQDPGSEVDLGESNSQLAPALIALHPPAIPPIASGSRSFRTPVPELFQRSLNLPPRSTSASIPSMQAPPIAPTAIARPRRPLWIISRQRLNSGTEYHVHWNNGSRAWEPHDSLYRDYPAFVDRYLEGRR</sequence>
<dbReference type="OrthoDB" id="10420417at2759"/>
<accession>A0A8H6KZ86</accession>
<evidence type="ECO:0000256" key="1">
    <source>
        <dbReference type="SAM" id="MobiDB-lite"/>
    </source>
</evidence>
<dbReference type="PROSITE" id="PS00028">
    <property type="entry name" value="ZINC_FINGER_C2H2_1"/>
    <property type="match status" value="1"/>
</dbReference>
<evidence type="ECO:0000259" key="2">
    <source>
        <dbReference type="PROSITE" id="PS00028"/>
    </source>
</evidence>
<dbReference type="RefSeq" id="XP_037159887.1">
    <property type="nucleotide sequence ID" value="XM_037313222.1"/>
</dbReference>
<dbReference type="AlphaFoldDB" id="A0A8H6KZ86"/>
<dbReference type="CDD" id="cd00024">
    <property type="entry name" value="CD_CSD"/>
    <property type="match status" value="1"/>
</dbReference>
<dbReference type="Proteomes" id="UP000578531">
    <property type="component" value="Unassembled WGS sequence"/>
</dbReference>
<organism evidence="3 4">
    <name type="scientific">Letharia columbiana</name>
    <dbReference type="NCBI Taxonomy" id="112416"/>
    <lineage>
        <taxon>Eukaryota</taxon>
        <taxon>Fungi</taxon>
        <taxon>Dikarya</taxon>
        <taxon>Ascomycota</taxon>
        <taxon>Pezizomycotina</taxon>
        <taxon>Lecanoromycetes</taxon>
        <taxon>OSLEUM clade</taxon>
        <taxon>Lecanoromycetidae</taxon>
        <taxon>Lecanorales</taxon>
        <taxon>Lecanorineae</taxon>
        <taxon>Parmeliaceae</taxon>
        <taxon>Letharia</taxon>
    </lineage>
</organism>
<evidence type="ECO:0000313" key="3">
    <source>
        <dbReference type="EMBL" id="KAF6229695.1"/>
    </source>
</evidence>
<comment type="caution">
    <text evidence="3">The sequence shown here is derived from an EMBL/GenBank/DDBJ whole genome shotgun (WGS) entry which is preliminary data.</text>
</comment>
<feature type="compositionally biased region" description="Polar residues" evidence="1">
    <location>
        <begin position="329"/>
        <end position="360"/>
    </location>
</feature>
<feature type="compositionally biased region" description="Polar residues" evidence="1">
    <location>
        <begin position="249"/>
        <end position="260"/>
    </location>
</feature>
<feature type="domain" description="C2H2-type" evidence="2">
    <location>
        <begin position="6"/>
        <end position="27"/>
    </location>
</feature>
<feature type="region of interest" description="Disordered" evidence="1">
    <location>
        <begin position="183"/>
        <end position="383"/>
    </location>
</feature>
<keyword evidence="4" id="KW-1185">Reference proteome</keyword>
<proteinExistence type="predicted"/>
<gene>
    <name evidence="3" type="ORF">HO173_011341</name>
</gene>
<dbReference type="EMBL" id="JACCJC010000070">
    <property type="protein sequence ID" value="KAF6229695.1"/>
    <property type="molecule type" value="Genomic_DNA"/>
</dbReference>
<dbReference type="GeneID" id="59292984"/>